<feature type="domain" description="Glutamate/phenylalanine/leucine/valine/L-tryptophan dehydrogenase C-terminal" evidence="10">
    <location>
        <begin position="205"/>
        <end position="446"/>
    </location>
</feature>
<feature type="binding site" evidence="7">
    <location>
        <position position="380"/>
    </location>
    <ligand>
        <name>substrate</name>
    </ligand>
</feature>
<dbReference type="Gene3D" id="3.40.50.10860">
    <property type="entry name" value="Leucine Dehydrogenase, chain A, domain 1"/>
    <property type="match status" value="1"/>
</dbReference>
<dbReference type="PROSITE" id="PS00074">
    <property type="entry name" value="GLFV_DEHYDROGENASE"/>
    <property type="match status" value="1"/>
</dbReference>
<dbReference type="RefSeq" id="WP_010054776.1">
    <property type="nucleotide sequence ID" value="NZ_BJOJ01000006.1"/>
</dbReference>
<evidence type="ECO:0000259" key="10">
    <source>
        <dbReference type="SMART" id="SM00839"/>
    </source>
</evidence>
<evidence type="ECO:0000256" key="1">
    <source>
        <dbReference type="ARBA" id="ARBA00006382"/>
    </source>
</evidence>
<evidence type="ECO:0000256" key="9">
    <source>
        <dbReference type="RuleBase" id="RU004417"/>
    </source>
</evidence>
<feature type="binding site" evidence="7">
    <location>
        <position position="117"/>
    </location>
    <ligand>
        <name>substrate</name>
    </ligand>
</feature>
<evidence type="ECO:0000256" key="2">
    <source>
        <dbReference type="ARBA" id="ARBA00011643"/>
    </source>
</evidence>
<dbReference type="SUPFAM" id="SSF51735">
    <property type="entry name" value="NAD(P)-binding Rossmann-fold domains"/>
    <property type="match status" value="1"/>
</dbReference>
<evidence type="ECO:0000256" key="8">
    <source>
        <dbReference type="PIRSR" id="PIRSR000185-3"/>
    </source>
</evidence>
<dbReference type="PRINTS" id="PR00082">
    <property type="entry name" value="GLFDHDRGNASE"/>
</dbReference>
<dbReference type="InterPro" id="IPR033524">
    <property type="entry name" value="Glu/Leu/Phe/Val_DH_AS"/>
</dbReference>
<dbReference type="AlphaFoldDB" id="A0AAW9K6Q1"/>
<dbReference type="GO" id="GO:0006537">
    <property type="term" value="P:glutamate biosynthetic process"/>
    <property type="evidence" value="ECO:0007669"/>
    <property type="project" value="TreeGrafter"/>
</dbReference>
<dbReference type="SUPFAM" id="SSF53223">
    <property type="entry name" value="Aminoacid dehydrogenase-like, N-terminal domain"/>
    <property type="match status" value="1"/>
</dbReference>
<dbReference type="InterPro" id="IPR006096">
    <property type="entry name" value="Glu/Leu/Phe/Val/Trp_DH_C"/>
</dbReference>
<dbReference type="FunFam" id="1.10.285.10:FF:000001">
    <property type="entry name" value="Glutamate dehydrogenase"/>
    <property type="match status" value="1"/>
</dbReference>
<feature type="binding site" evidence="7">
    <location>
        <position position="243"/>
    </location>
    <ligand>
        <name>NAD(+)</name>
        <dbReference type="ChEBI" id="CHEBI:57540"/>
    </ligand>
</feature>
<gene>
    <name evidence="11" type="primary">gdhA</name>
    <name evidence="11" type="ORF">RAK27_16730</name>
</gene>
<dbReference type="SMART" id="SM00839">
    <property type="entry name" value="ELFV_dehydrog"/>
    <property type="match status" value="1"/>
</dbReference>
<dbReference type="Proteomes" id="UP001290462">
    <property type="component" value="Unassembled WGS sequence"/>
</dbReference>
<dbReference type="InterPro" id="IPR014362">
    <property type="entry name" value="Glu_DH"/>
</dbReference>
<feature type="binding site" evidence="7">
    <location>
        <position position="114"/>
    </location>
    <ligand>
        <name>substrate</name>
    </ligand>
</feature>
<evidence type="ECO:0000313" key="12">
    <source>
        <dbReference type="Proteomes" id="UP001290462"/>
    </source>
</evidence>
<organism evidence="11 12">
    <name type="scientific">Carnobacterium maltaromaticum</name>
    <name type="common">Carnobacterium piscicola</name>
    <dbReference type="NCBI Taxonomy" id="2751"/>
    <lineage>
        <taxon>Bacteria</taxon>
        <taxon>Bacillati</taxon>
        <taxon>Bacillota</taxon>
        <taxon>Bacilli</taxon>
        <taxon>Lactobacillales</taxon>
        <taxon>Carnobacteriaceae</taxon>
        <taxon>Carnobacterium</taxon>
    </lineage>
</organism>
<dbReference type="Pfam" id="PF02812">
    <property type="entry name" value="ELFV_dehydrog_N"/>
    <property type="match status" value="1"/>
</dbReference>
<dbReference type="Gene3D" id="3.40.50.720">
    <property type="entry name" value="NAD(P)-binding Rossmann-like Domain"/>
    <property type="match status" value="1"/>
</dbReference>
<proteinExistence type="inferred from homology"/>
<feature type="active site" description="Proton donor" evidence="6">
    <location>
        <position position="129"/>
    </location>
</feature>
<protein>
    <recommendedName>
        <fullName evidence="3 5">Glutamate dehydrogenase</fullName>
    </recommendedName>
</protein>
<evidence type="ECO:0000256" key="7">
    <source>
        <dbReference type="PIRSR" id="PIRSR000185-2"/>
    </source>
</evidence>
<evidence type="ECO:0000256" key="5">
    <source>
        <dbReference type="PIRNR" id="PIRNR000185"/>
    </source>
</evidence>
<dbReference type="CDD" id="cd05313">
    <property type="entry name" value="NAD_bind_2_Glu_DH"/>
    <property type="match status" value="1"/>
</dbReference>
<dbReference type="GO" id="GO:0004354">
    <property type="term" value="F:glutamate dehydrogenase (NADP+) activity"/>
    <property type="evidence" value="ECO:0007669"/>
    <property type="project" value="TreeGrafter"/>
</dbReference>
<dbReference type="EMBL" id="JAVBVO010000005">
    <property type="protein sequence ID" value="MDZ5760285.1"/>
    <property type="molecule type" value="Genomic_DNA"/>
</dbReference>
<feature type="binding site" evidence="7">
    <location>
        <position position="93"/>
    </location>
    <ligand>
        <name>substrate</name>
    </ligand>
</feature>
<dbReference type="InterPro" id="IPR033922">
    <property type="entry name" value="NAD_bind_Glu_DH"/>
</dbReference>
<dbReference type="PANTHER" id="PTHR43571:SF1">
    <property type="entry name" value="NADP-SPECIFIC GLUTAMATE DEHYDROGENASE 1-RELATED"/>
    <property type="match status" value="1"/>
</dbReference>
<comment type="subunit">
    <text evidence="2">Homohexamer.</text>
</comment>
<dbReference type="InterPro" id="IPR006095">
    <property type="entry name" value="Glu/Leu/Phe/Val/Trp_DH"/>
</dbReference>
<reference evidence="11" key="1">
    <citation type="submission" date="2023-08" db="EMBL/GenBank/DDBJ databases">
        <title>Genomic characterization of piscicolin 126 produced by Carnobacterium maltaromaticum CM22 strain isolated from salmon (Salmo salar).</title>
        <authorList>
            <person name="Gonzalez-Gragera E."/>
            <person name="Garcia-Lopez J.D."/>
            <person name="Teso-Perez C."/>
            <person name="Gimenez-Hernandez I."/>
            <person name="Peralta-Sanchez J.M."/>
            <person name="Valdivia E."/>
            <person name="Montalban-Lopez M."/>
            <person name="Martin-Platero A.M."/>
            <person name="Banos A."/>
            <person name="Martinez-Bueno M."/>
        </authorList>
    </citation>
    <scope>NUCLEOTIDE SEQUENCE</scope>
    <source>
        <strain evidence="11">CM22</strain>
    </source>
</reference>
<evidence type="ECO:0000256" key="4">
    <source>
        <dbReference type="ARBA" id="ARBA00023002"/>
    </source>
</evidence>
<sequence>MEKAKEYIAAVYKKVEERDPHQVEFLQAVKEFFDTIEPVLVRHPKMIEENILERIVEPERLIQFRVPWTDDEGNVQVNRAFRAQFSSAIGPYKGGLRFHPSVNQSIVKFLGFEQIFKNSLTGLPIGGGKGGSDFNPKGKSDFEVMRFCQSFMTELQKYIGPDTDVPAGDIGVGGREIGYLFGQYKKLNGFGAGVLTGKPIPMGGSLARTEATGYGLVYFTNEMLKDVGRTFKGQKVVVSGSGNVAIYAIEKVHQLGGTVIACSDSDGYILDLEGINVETVKRLKEVERKRISEYVNEHTSAEYIEGSIWELENEFQIALPSATQNEINGITAKKLVAQGVYAVAEGANMPSDLEAIKVYQEHGVLYGPAKAANAGGVAVSALEMSQNSIRLSWTFEEVDDRLKDIMATIYQQCRDVAKEYGVEGDFVSGANIAGFLKVAEAMLSQGVV</sequence>
<dbReference type="GeneID" id="83606350"/>
<accession>A0AAW9K6Q1</accession>
<feature type="binding site" evidence="7">
    <location>
        <position position="212"/>
    </location>
    <ligand>
        <name>NAD(+)</name>
        <dbReference type="ChEBI" id="CHEBI:57540"/>
    </ligand>
</feature>
<evidence type="ECO:0000256" key="3">
    <source>
        <dbReference type="ARBA" id="ARBA00012896"/>
    </source>
</evidence>
<dbReference type="NCBIfam" id="NF006929">
    <property type="entry name" value="PRK09414.1"/>
    <property type="match status" value="1"/>
</dbReference>
<name>A0AAW9K6Q1_CARML</name>
<evidence type="ECO:0000256" key="6">
    <source>
        <dbReference type="PIRSR" id="PIRSR000185-1"/>
    </source>
</evidence>
<dbReference type="PANTHER" id="PTHR43571">
    <property type="entry name" value="NADP-SPECIFIC GLUTAMATE DEHYDROGENASE 1-RELATED"/>
    <property type="match status" value="1"/>
</dbReference>
<dbReference type="FunFam" id="3.40.50.720:FF:000030">
    <property type="entry name" value="Glutamate dehydrogenase"/>
    <property type="match status" value="1"/>
</dbReference>
<dbReference type="PIRSF" id="PIRSF000185">
    <property type="entry name" value="Glu_DH"/>
    <property type="match status" value="1"/>
</dbReference>
<keyword evidence="7" id="KW-0520">NAD</keyword>
<dbReference type="GO" id="GO:0005829">
    <property type="term" value="C:cytosol"/>
    <property type="evidence" value="ECO:0007669"/>
    <property type="project" value="TreeGrafter"/>
</dbReference>
<keyword evidence="7" id="KW-0547">Nucleotide-binding</keyword>
<keyword evidence="4 5" id="KW-0560">Oxidoreductase</keyword>
<dbReference type="InterPro" id="IPR050724">
    <property type="entry name" value="Glu_Leu_Phe_Val_DH"/>
</dbReference>
<dbReference type="Gene3D" id="1.10.285.10">
    <property type="entry name" value="Glutamate Dehydrogenase, chain A, domain 3"/>
    <property type="match status" value="2"/>
</dbReference>
<dbReference type="GO" id="GO:0000166">
    <property type="term" value="F:nucleotide binding"/>
    <property type="evidence" value="ECO:0007669"/>
    <property type="project" value="UniProtKB-KW"/>
</dbReference>
<evidence type="ECO:0000313" key="11">
    <source>
        <dbReference type="EMBL" id="MDZ5760285.1"/>
    </source>
</evidence>
<dbReference type="FunFam" id="3.40.50.10860:FF:000002">
    <property type="entry name" value="Glutamate dehydrogenase"/>
    <property type="match status" value="1"/>
</dbReference>
<comment type="similarity">
    <text evidence="1 5 9">Belongs to the Glu/Leu/Phe/Val dehydrogenases family.</text>
</comment>
<feature type="site" description="Important for catalysis" evidence="8">
    <location>
        <position position="169"/>
    </location>
</feature>
<dbReference type="InterPro" id="IPR036291">
    <property type="entry name" value="NAD(P)-bd_dom_sf"/>
</dbReference>
<comment type="caution">
    <text evidence="11">The sequence shown here is derived from an EMBL/GenBank/DDBJ whole genome shotgun (WGS) entry which is preliminary data.</text>
</comment>
<dbReference type="InterPro" id="IPR046346">
    <property type="entry name" value="Aminoacid_DH-like_N_sf"/>
</dbReference>
<feature type="binding site" evidence="7">
    <location>
        <position position="168"/>
    </location>
    <ligand>
        <name>substrate</name>
    </ligand>
</feature>
<dbReference type="InterPro" id="IPR006097">
    <property type="entry name" value="Glu/Leu/Phe/Val/Trp_DH_dimer"/>
</dbReference>
<dbReference type="Pfam" id="PF00208">
    <property type="entry name" value="ELFV_dehydrog"/>
    <property type="match status" value="1"/>
</dbReference>